<feature type="transmembrane region" description="Helical" evidence="1">
    <location>
        <begin position="98"/>
        <end position="120"/>
    </location>
</feature>
<dbReference type="AlphaFoldDB" id="A0AAD3CJG1"/>
<feature type="signal peptide" evidence="2">
    <location>
        <begin position="1"/>
        <end position="22"/>
    </location>
</feature>
<dbReference type="Proteomes" id="UP001054902">
    <property type="component" value="Unassembled WGS sequence"/>
</dbReference>
<evidence type="ECO:0000256" key="2">
    <source>
        <dbReference type="SAM" id="SignalP"/>
    </source>
</evidence>
<comment type="caution">
    <text evidence="3">The sequence shown here is derived from an EMBL/GenBank/DDBJ whole genome shotgun (WGS) entry which is preliminary data.</text>
</comment>
<proteinExistence type="predicted"/>
<gene>
    <name evidence="3" type="ORF">CTEN210_02699</name>
</gene>
<name>A0AAD3CJG1_9STRA</name>
<dbReference type="PANTHER" id="PTHR36738">
    <property type="entry name" value="EXPRESSED PROTEIN"/>
    <property type="match status" value="1"/>
</dbReference>
<organism evidence="3 4">
    <name type="scientific">Chaetoceros tenuissimus</name>
    <dbReference type="NCBI Taxonomy" id="426638"/>
    <lineage>
        <taxon>Eukaryota</taxon>
        <taxon>Sar</taxon>
        <taxon>Stramenopiles</taxon>
        <taxon>Ochrophyta</taxon>
        <taxon>Bacillariophyta</taxon>
        <taxon>Coscinodiscophyceae</taxon>
        <taxon>Chaetocerotophycidae</taxon>
        <taxon>Chaetocerotales</taxon>
        <taxon>Chaetocerotaceae</taxon>
        <taxon>Chaetoceros</taxon>
    </lineage>
</organism>
<reference evidence="3 4" key="1">
    <citation type="journal article" date="2021" name="Sci. Rep.">
        <title>The genome of the diatom Chaetoceros tenuissimus carries an ancient integrated fragment of an extant virus.</title>
        <authorList>
            <person name="Hongo Y."/>
            <person name="Kimura K."/>
            <person name="Takaki Y."/>
            <person name="Yoshida Y."/>
            <person name="Baba S."/>
            <person name="Kobayashi G."/>
            <person name="Nagasaki K."/>
            <person name="Hano T."/>
            <person name="Tomaru Y."/>
        </authorList>
    </citation>
    <scope>NUCLEOTIDE SEQUENCE [LARGE SCALE GENOMIC DNA]</scope>
    <source>
        <strain evidence="3 4">NIES-3715</strain>
    </source>
</reference>
<evidence type="ECO:0000256" key="1">
    <source>
        <dbReference type="SAM" id="Phobius"/>
    </source>
</evidence>
<evidence type="ECO:0000313" key="4">
    <source>
        <dbReference type="Proteomes" id="UP001054902"/>
    </source>
</evidence>
<dbReference type="Pfam" id="PF13301">
    <property type="entry name" value="DUF4079"/>
    <property type="match status" value="1"/>
</dbReference>
<keyword evidence="1" id="KW-0472">Membrane</keyword>
<dbReference type="InterPro" id="IPR025067">
    <property type="entry name" value="DUF4079"/>
</dbReference>
<dbReference type="EMBL" id="BLLK01000022">
    <property type="protein sequence ID" value="GFH46225.1"/>
    <property type="molecule type" value="Genomic_DNA"/>
</dbReference>
<feature type="transmembrane region" description="Helical" evidence="1">
    <location>
        <begin position="177"/>
        <end position="198"/>
    </location>
</feature>
<sequence length="235" mass="24667">MKVSATNIIALVALTLASSANAFVAPQSNSFVARKPLVPSKNAFQTTSSSSPRLGATAMQMSIFDGVKAPIQSYVDIWTPMFKSAQASGLAPDFLLHWGHGAAMASVLLSMGVIGAYMGWQIRLGNGEEVNQLTLGDTIREAHPKIIGGAFFFFLLGGQGGLVLLDTQGQSILESPHAMTALLSVVLLTCQALLPKLFSSENGQTARDVHAYLGSATMVALFAHLATGVNLGLSF</sequence>
<feature type="chain" id="PRO_5041899348" evidence="2">
    <location>
        <begin position="23"/>
        <end position="235"/>
    </location>
</feature>
<protein>
    <submittedName>
        <fullName evidence="3">Uncharacterized protein</fullName>
    </submittedName>
</protein>
<feature type="transmembrane region" description="Helical" evidence="1">
    <location>
        <begin position="146"/>
        <end position="165"/>
    </location>
</feature>
<feature type="transmembrane region" description="Helical" evidence="1">
    <location>
        <begin position="210"/>
        <end position="233"/>
    </location>
</feature>
<keyword evidence="2" id="KW-0732">Signal</keyword>
<dbReference type="PANTHER" id="PTHR36738:SF1">
    <property type="entry name" value="EXPRESSED PROTEIN"/>
    <property type="match status" value="1"/>
</dbReference>
<keyword evidence="4" id="KW-1185">Reference proteome</keyword>
<keyword evidence="1" id="KW-1133">Transmembrane helix</keyword>
<accession>A0AAD3CJG1</accession>
<evidence type="ECO:0000313" key="3">
    <source>
        <dbReference type="EMBL" id="GFH46225.1"/>
    </source>
</evidence>
<keyword evidence="1" id="KW-0812">Transmembrane</keyword>